<evidence type="ECO:0000313" key="4">
    <source>
        <dbReference type="Proteomes" id="UP000053372"/>
    </source>
</evidence>
<proteinExistence type="predicted"/>
<evidence type="ECO:0000259" key="1">
    <source>
        <dbReference type="SMART" id="SM00912"/>
    </source>
</evidence>
<dbReference type="AlphaFoldDB" id="A0A0V7ZSZ3"/>
<evidence type="ECO:0000313" key="2">
    <source>
        <dbReference type="EMBL" id="KST64452.1"/>
    </source>
</evidence>
<dbReference type="Proteomes" id="UP000053372">
    <property type="component" value="Unassembled WGS sequence"/>
</dbReference>
<dbReference type="EMBL" id="LMTZ01000121">
    <property type="protein sequence ID" value="KST64452.1"/>
    <property type="molecule type" value="Genomic_DNA"/>
</dbReference>
<evidence type="ECO:0000313" key="3">
    <source>
        <dbReference type="EMBL" id="KST67781.1"/>
    </source>
</evidence>
<gene>
    <name evidence="2" type="ORF">BC008_17630</name>
    <name evidence="3" type="ORF">BC008_44350</name>
</gene>
<name>A0A0V7ZSZ3_9CYAN</name>
<dbReference type="NCBIfam" id="TIGR01901">
    <property type="entry name" value="adhes_NPXG"/>
    <property type="match status" value="1"/>
</dbReference>
<protein>
    <recommendedName>
        <fullName evidence="1">Filamentous haemagglutinin FhaB/tRNA nuclease CdiA-like TPS domain-containing protein</fullName>
    </recommendedName>
</protein>
<keyword evidence="4" id="KW-1185">Reference proteome</keyword>
<dbReference type="Gene3D" id="2.160.20.10">
    <property type="entry name" value="Single-stranded right-handed beta-helix, Pectin lyase-like"/>
    <property type="match status" value="3"/>
</dbReference>
<dbReference type="Pfam" id="PF05860">
    <property type="entry name" value="TPS"/>
    <property type="match status" value="1"/>
</dbReference>
<dbReference type="InterPro" id="IPR011050">
    <property type="entry name" value="Pectin_lyase_fold/virulence"/>
</dbReference>
<dbReference type="InterPro" id="IPR008638">
    <property type="entry name" value="FhaB/CdiA-like_TPS"/>
</dbReference>
<dbReference type="EMBL" id="LMTZ01000085">
    <property type="protein sequence ID" value="KST67781.1"/>
    <property type="molecule type" value="Genomic_DNA"/>
</dbReference>
<feature type="domain" description="Filamentous haemagglutinin FhaB/tRNA nuclease CdiA-like TPS" evidence="1">
    <location>
        <begin position="25"/>
        <end position="138"/>
    </location>
</feature>
<accession>A0A0V7ZSZ3</accession>
<sequence length="1091" mass="114458">MLLGSLFIITSSFTFVPNRVSAQIIPDGTLPNNSRVTQQGNTTKIEGGTQAGGNLFHSFQEFSIPNGSSAYFNNAGNIQNIINRVTGDSVSNIDGLIRANGTANLFLINPNGIVFGNNVRLDIGGSFIGSTADSLEFADDRFFSARDTSNSSPPLLTMTTPTGLQFGRGRRRGAIANQGNLEVKPGQNLTLVGTNFTNTGNLTTNGGQISLAAVPGEGFASLGDFGELQNVEYQFLGRDLEIGNIINQGRIDASNTQIGKQGGRVLVLGERIGLFANSSIDVSGDVGGGEVRIGNDGKYPKGMKANATYVAPEARITADALTRGDGGQISIFSRNSNRVYGSLSAKAGSNSGNGGLIQTSSQNFLDTKGIEADASANNGLAGTWLLETPNVDISGVDEETGFPLSSNDPNIFIPETDTVAVSIQDIENQINTGTSFTAIANGIATQEGNIQKGNIKVSGDFAINITKTVDFTLQANNSIEIEGLNLSSNNSPLSIFLRSENLKTENLRNKNKTYRGGNISLKNVDINKISGSFSVNAANYFHAEEIGINVDNTIARIAKPFSISASNTSLRRINIITNNNSNSNQSQGSSIFMNADSLELKGGRILSGTTNNGESGNINIDVDILSVKNAVITSDTSSSGNGGTVNIKADTVEIESGSIGSRTFGNGDAGGINIDVNTVSFFNGGALETLTRNTGNAGNINVNATENITIKNRSGWNSKTFGSGNAGNISVKTKSLLVENSGIGSGVDGNNNKGNAGSINIDTDSTFLLNSGITSGTEAKVNAGNITLRTHSLVLENSGITTNADNPNIPVNGGSININADSIFLRNGGIRSQTIFGDGGNITLNIRDFLLLRNGQQISTAAGTEGTGGNGGNITINIPDGFIIAAPNQNSDITANAFNGKGGKVRINVAGIFGMIPRTREELAELLNTNDPNQLDPSQLSTNDITAISQQNPSLDGTIEIDTLDPEPKSDLINLPSEPVDTRIAQGCSTPNYARSSFTIVGRGGLPVNPKDVLNSNSVEVGWASIKPINQKKPNLSDADLKSEASPNKIENIIEATQWYYNDKGEVVLTADSSNANSSNNWLTSTICNRF</sequence>
<comment type="caution">
    <text evidence="3">The sequence shown here is derived from an EMBL/GenBank/DDBJ whole genome shotgun (WGS) entry which is preliminary data.</text>
</comment>
<organism evidence="3 4">
    <name type="scientific">Mastigocoleus testarum BC008</name>
    <dbReference type="NCBI Taxonomy" id="371196"/>
    <lineage>
        <taxon>Bacteria</taxon>
        <taxon>Bacillati</taxon>
        <taxon>Cyanobacteriota</taxon>
        <taxon>Cyanophyceae</taxon>
        <taxon>Nostocales</taxon>
        <taxon>Hapalosiphonaceae</taxon>
        <taxon>Mastigocoleus</taxon>
    </lineage>
</organism>
<reference evidence="3 4" key="1">
    <citation type="journal article" date="2015" name="Genome Announc.">
        <title>Draft Genome of the Euendolithic (true boring) Cyanobacterium Mastigocoleus testarum strain BC008.</title>
        <authorList>
            <person name="Guida B.S."/>
            <person name="Garcia-Pichel F."/>
        </authorList>
    </citation>
    <scope>NUCLEOTIDE SEQUENCE [LARGE SCALE GENOMIC DNA]</scope>
    <source>
        <strain evidence="3 4">BC008</strain>
    </source>
</reference>
<dbReference type="SUPFAM" id="SSF51126">
    <property type="entry name" value="Pectin lyase-like"/>
    <property type="match status" value="2"/>
</dbReference>
<dbReference type="InterPro" id="IPR012334">
    <property type="entry name" value="Pectin_lyas_fold"/>
</dbReference>
<dbReference type="SMART" id="SM00912">
    <property type="entry name" value="Haemagg_act"/>
    <property type="match status" value="1"/>
</dbReference>